<name>A0ABC9Y2F5_GRUJA</name>
<dbReference type="InterPro" id="IPR036691">
    <property type="entry name" value="Endo/exonu/phosph_ase_sf"/>
</dbReference>
<accession>A0ABC9Y2F5</accession>
<dbReference type="InterPro" id="IPR005135">
    <property type="entry name" value="Endo/exonuclease/phosphatase"/>
</dbReference>
<comment type="caution">
    <text evidence="2">The sequence shown here is derived from an EMBL/GenBank/DDBJ whole genome shotgun (WGS) entry which is preliminary data.</text>
</comment>
<gene>
    <name evidence="2" type="ORF">GRJ2_002840200</name>
</gene>
<dbReference type="EMBL" id="BAAFJT010000040">
    <property type="protein sequence ID" value="GAB0203746.1"/>
    <property type="molecule type" value="Genomic_DNA"/>
</dbReference>
<evidence type="ECO:0000259" key="1">
    <source>
        <dbReference type="Pfam" id="PF03372"/>
    </source>
</evidence>
<feature type="domain" description="Endonuclease/exonuclease/phosphatase" evidence="1">
    <location>
        <begin position="33"/>
        <end position="206"/>
    </location>
</feature>
<dbReference type="SUPFAM" id="SSF56219">
    <property type="entry name" value="DNase I-like"/>
    <property type="match status" value="1"/>
</dbReference>
<organism evidence="2 3">
    <name type="scientific">Grus japonensis</name>
    <name type="common">Japanese crane</name>
    <name type="synonym">Red-crowned crane</name>
    <dbReference type="NCBI Taxonomy" id="30415"/>
    <lineage>
        <taxon>Eukaryota</taxon>
        <taxon>Metazoa</taxon>
        <taxon>Chordata</taxon>
        <taxon>Craniata</taxon>
        <taxon>Vertebrata</taxon>
        <taxon>Euteleostomi</taxon>
        <taxon>Archelosauria</taxon>
        <taxon>Archosauria</taxon>
        <taxon>Dinosauria</taxon>
        <taxon>Saurischia</taxon>
        <taxon>Theropoda</taxon>
        <taxon>Coelurosauria</taxon>
        <taxon>Aves</taxon>
        <taxon>Neognathae</taxon>
        <taxon>Neoaves</taxon>
        <taxon>Gruiformes</taxon>
        <taxon>Gruidae</taxon>
        <taxon>Grus</taxon>
    </lineage>
</organism>
<evidence type="ECO:0000313" key="2">
    <source>
        <dbReference type="EMBL" id="GAB0203746.1"/>
    </source>
</evidence>
<keyword evidence="3" id="KW-1185">Reference proteome</keyword>
<reference evidence="2 3" key="1">
    <citation type="submission" date="2024-06" db="EMBL/GenBank/DDBJ databases">
        <title>The draft genome of Grus japonensis, version 3.</title>
        <authorList>
            <person name="Nabeshima K."/>
            <person name="Suzuki S."/>
            <person name="Onuma M."/>
        </authorList>
    </citation>
    <scope>NUCLEOTIDE SEQUENCE [LARGE SCALE GENOMIC DNA]</scope>
    <source>
        <strain evidence="2 3">451A</strain>
    </source>
</reference>
<proteinExistence type="predicted"/>
<dbReference type="Proteomes" id="UP001623348">
    <property type="component" value="Unassembled WGS sequence"/>
</dbReference>
<protein>
    <recommendedName>
        <fullName evidence="1">Endonuclease/exonuclease/phosphatase domain-containing protein</fullName>
    </recommendedName>
</protein>
<dbReference type="Pfam" id="PF03372">
    <property type="entry name" value="Exo_endo_phos"/>
    <property type="match status" value="1"/>
</dbReference>
<dbReference type="PANTHER" id="PTHR33395:SF22">
    <property type="entry name" value="REVERSE TRANSCRIPTASE DOMAIN-CONTAINING PROTEIN"/>
    <property type="match status" value="1"/>
</dbReference>
<dbReference type="Gene3D" id="3.60.10.10">
    <property type="entry name" value="Endonuclease/exonuclease/phosphatase"/>
    <property type="match status" value="1"/>
</dbReference>
<sequence length="331" mass="37559">MLGVKCIYTNARSMGNKQEELEAIVQQDSYGTETWWDDSHDWSAAVDAYTLFRRERHGRRGSGVALYVKDCFNCIELSDCDDKVECLWVRMRGKANKADILLGVCYRPPNQDEEAGEAFYKWLAEVSQLLALVLVGDLNLPDVCWKYNTAERKQSRRFLECVEDNFLTQLVSEPTRGGVSLDLLFTNREGLVGDVVVGGHLGLSNHEMIEFSIHGETSCPQGIQPPELEDRDREQNEPTIIQEEAVNNLLCHLDTHKSMGPDGIHLRVLRGLVEELAKPLSIIYQQSWLTGEVPDDWRLASVMPIYMKGQKEDPRNYRPVSLTSVPGKIME</sequence>
<evidence type="ECO:0000313" key="3">
    <source>
        <dbReference type="Proteomes" id="UP001623348"/>
    </source>
</evidence>
<dbReference type="AlphaFoldDB" id="A0ABC9Y2F5"/>
<dbReference type="PANTHER" id="PTHR33395">
    <property type="entry name" value="TRANSCRIPTASE, PUTATIVE-RELATED-RELATED"/>
    <property type="match status" value="1"/>
</dbReference>